<dbReference type="Proteomes" id="UP000745764">
    <property type="component" value="Unassembled WGS sequence"/>
</dbReference>
<evidence type="ECO:0000256" key="1">
    <source>
        <dbReference type="SAM" id="SignalP"/>
    </source>
</evidence>
<organism evidence="3 4">
    <name type="scientific">Aureobasidium uvarum</name>
    <dbReference type="NCBI Taxonomy" id="2773716"/>
    <lineage>
        <taxon>Eukaryota</taxon>
        <taxon>Fungi</taxon>
        <taxon>Dikarya</taxon>
        <taxon>Ascomycota</taxon>
        <taxon>Pezizomycotina</taxon>
        <taxon>Dothideomycetes</taxon>
        <taxon>Dothideomycetidae</taxon>
        <taxon>Dothideales</taxon>
        <taxon>Saccotheciaceae</taxon>
        <taxon>Aureobasidium</taxon>
    </lineage>
</organism>
<dbReference type="InterPro" id="IPR013320">
    <property type="entry name" value="ConA-like_dom_sf"/>
</dbReference>
<dbReference type="GO" id="GO:0009251">
    <property type="term" value="P:glucan catabolic process"/>
    <property type="evidence" value="ECO:0007669"/>
    <property type="project" value="TreeGrafter"/>
</dbReference>
<dbReference type="PANTHER" id="PTHR10963">
    <property type="entry name" value="GLYCOSYL HYDROLASE-RELATED"/>
    <property type="match status" value="1"/>
</dbReference>
<protein>
    <recommendedName>
        <fullName evidence="2">GH16 domain-containing protein</fullName>
    </recommendedName>
</protein>
<accession>A0A9N8PTY6</accession>
<dbReference type="Pfam" id="PF26113">
    <property type="entry name" value="GH16_XgeA"/>
    <property type="match status" value="1"/>
</dbReference>
<keyword evidence="4" id="KW-1185">Reference proteome</keyword>
<feature type="chain" id="PRO_5040346524" description="GH16 domain-containing protein" evidence="1">
    <location>
        <begin position="19"/>
        <end position="353"/>
    </location>
</feature>
<evidence type="ECO:0000259" key="2">
    <source>
        <dbReference type="PROSITE" id="PS51762"/>
    </source>
</evidence>
<dbReference type="AlphaFoldDB" id="A0A9N8PTY6"/>
<dbReference type="InterPro" id="IPR050546">
    <property type="entry name" value="Glycosyl_Hydrlase_16"/>
</dbReference>
<dbReference type="InterPro" id="IPR000757">
    <property type="entry name" value="Beta-glucanase-like"/>
</dbReference>
<dbReference type="GO" id="GO:0004553">
    <property type="term" value="F:hydrolase activity, hydrolyzing O-glycosyl compounds"/>
    <property type="evidence" value="ECO:0007669"/>
    <property type="project" value="InterPro"/>
</dbReference>
<dbReference type="PROSITE" id="PS51762">
    <property type="entry name" value="GH16_2"/>
    <property type="match status" value="1"/>
</dbReference>
<dbReference type="CDD" id="cd02181">
    <property type="entry name" value="GH16_fungal_Lam16A_glucanase"/>
    <property type="match status" value="1"/>
</dbReference>
<reference evidence="3" key="1">
    <citation type="submission" date="2020-06" db="EMBL/GenBank/DDBJ databases">
        <authorList>
            <person name="Onetto C."/>
        </authorList>
    </citation>
    <scope>NUCLEOTIDE SEQUENCE</scope>
</reference>
<dbReference type="SUPFAM" id="SSF49899">
    <property type="entry name" value="Concanavalin A-like lectins/glucanases"/>
    <property type="match status" value="1"/>
</dbReference>
<evidence type="ECO:0000313" key="3">
    <source>
        <dbReference type="EMBL" id="CAD0110665.1"/>
    </source>
</evidence>
<keyword evidence="1" id="KW-0732">Signal</keyword>
<dbReference type="EMBL" id="CAINUL010000006">
    <property type="protein sequence ID" value="CAD0110665.1"/>
    <property type="molecule type" value="Genomic_DNA"/>
</dbReference>
<gene>
    <name evidence="3" type="ORF">AWRI4620_LOCUS4920</name>
</gene>
<proteinExistence type="predicted"/>
<dbReference type="OrthoDB" id="192832at2759"/>
<feature type="signal peptide" evidence="1">
    <location>
        <begin position="1"/>
        <end position="18"/>
    </location>
</feature>
<evidence type="ECO:0000313" key="4">
    <source>
        <dbReference type="Proteomes" id="UP000745764"/>
    </source>
</evidence>
<feature type="domain" description="GH16" evidence="2">
    <location>
        <begin position="36"/>
        <end position="296"/>
    </location>
</feature>
<comment type="caution">
    <text evidence="3">The sequence shown here is derived from an EMBL/GenBank/DDBJ whole genome shotgun (WGS) entry which is preliminary data.</text>
</comment>
<sequence>MRSSLSLSLSLLAGLVSATNYNLVKDYSGNNFYNQFDFFTGPDPTQGFVNYVSHDNAVEYGLIWNKSIPTWGVDSYTHLNADGSNGGRTSLRMTSKDTFTHGLFIADIQHMPQSSCGVWPAFWTFGQTGSWPQSGEIDIIEFANLADQNKVSGHTMPGCSISGTSQSGRVQGTDCSVCFSHILILTQEANKLQSAGDGAGCAFLSPSSTSAGSGFNNIGGGVYAMEWTSQHINVWFFPRNNIPSSIKSGKPDVSKFGQPMANFRGCDLDNYFYNHAIVFDTTFCGTWAGETFANDGCSASSCVEYVATNPSAFRDAYWAVNYLKVYQQSGSSKAKRDFLRRHARQTHHNHVLV</sequence>
<dbReference type="PANTHER" id="PTHR10963:SF24">
    <property type="entry name" value="GLYCOSIDASE C21B10.07-RELATED"/>
    <property type="match status" value="1"/>
</dbReference>
<dbReference type="Gene3D" id="2.60.120.200">
    <property type="match status" value="1"/>
</dbReference>
<name>A0A9N8PTY6_9PEZI</name>